<protein>
    <submittedName>
        <fullName evidence="1">Uncharacterized protein</fullName>
    </submittedName>
</protein>
<name>A0ACB9DE78_9ASTR</name>
<comment type="caution">
    <text evidence="1">The sequence shown here is derived from an EMBL/GenBank/DDBJ whole genome shotgun (WGS) entry which is preliminary data.</text>
</comment>
<reference evidence="2" key="1">
    <citation type="journal article" date="2022" name="Mol. Ecol. Resour.">
        <title>The genomes of chicory, endive, great burdock and yacon provide insights into Asteraceae palaeo-polyploidization history and plant inulin production.</title>
        <authorList>
            <person name="Fan W."/>
            <person name="Wang S."/>
            <person name="Wang H."/>
            <person name="Wang A."/>
            <person name="Jiang F."/>
            <person name="Liu H."/>
            <person name="Zhao H."/>
            <person name="Xu D."/>
            <person name="Zhang Y."/>
        </authorList>
    </citation>
    <scope>NUCLEOTIDE SEQUENCE [LARGE SCALE GENOMIC DNA]</scope>
    <source>
        <strain evidence="2">cv. Yunnan</strain>
    </source>
</reference>
<gene>
    <name evidence="1" type="ORF">L1987_57862</name>
</gene>
<proteinExistence type="predicted"/>
<organism evidence="1 2">
    <name type="scientific">Smallanthus sonchifolius</name>
    <dbReference type="NCBI Taxonomy" id="185202"/>
    <lineage>
        <taxon>Eukaryota</taxon>
        <taxon>Viridiplantae</taxon>
        <taxon>Streptophyta</taxon>
        <taxon>Embryophyta</taxon>
        <taxon>Tracheophyta</taxon>
        <taxon>Spermatophyta</taxon>
        <taxon>Magnoliopsida</taxon>
        <taxon>eudicotyledons</taxon>
        <taxon>Gunneridae</taxon>
        <taxon>Pentapetalae</taxon>
        <taxon>asterids</taxon>
        <taxon>campanulids</taxon>
        <taxon>Asterales</taxon>
        <taxon>Asteraceae</taxon>
        <taxon>Asteroideae</taxon>
        <taxon>Heliantheae alliance</taxon>
        <taxon>Millerieae</taxon>
        <taxon>Smallanthus</taxon>
    </lineage>
</organism>
<dbReference type="Proteomes" id="UP001056120">
    <property type="component" value="Linkage Group LG19"/>
</dbReference>
<reference evidence="1 2" key="2">
    <citation type="journal article" date="2022" name="Mol. Ecol. Resour.">
        <title>The genomes of chicory, endive, great burdock and yacon provide insights into Asteraceae paleo-polyploidization history and plant inulin production.</title>
        <authorList>
            <person name="Fan W."/>
            <person name="Wang S."/>
            <person name="Wang H."/>
            <person name="Wang A."/>
            <person name="Jiang F."/>
            <person name="Liu H."/>
            <person name="Zhao H."/>
            <person name="Xu D."/>
            <person name="Zhang Y."/>
        </authorList>
    </citation>
    <scope>NUCLEOTIDE SEQUENCE [LARGE SCALE GENOMIC DNA]</scope>
    <source>
        <strain evidence="2">cv. Yunnan</strain>
        <tissue evidence="1">Leaves</tissue>
    </source>
</reference>
<keyword evidence="2" id="KW-1185">Reference proteome</keyword>
<evidence type="ECO:0000313" key="2">
    <source>
        <dbReference type="Proteomes" id="UP001056120"/>
    </source>
</evidence>
<dbReference type="EMBL" id="CM042036">
    <property type="protein sequence ID" value="KAI3744771.1"/>
    <property type="molecule type" value="Genomic_DNA"/>
</dbReference>
<evidence type="ECO:0000313" key="1">
    <source>
        <dbReference type="EMBL" id="KAI3744771.1"/>
    </source>
</evidence>
<sequence>MFKQLKFNLPFIDVLQHMPKYGKFLKELISNKKKLEGISEVSLSEQCSTVVHNKPARETGGFGSFHDPMSAWRFASKPRLDLGEPQSTRMSISLADRSVKYSRGIVENMLVRVEKFVFPVDFVILDLEVDAKVPLILGRPFLRTAKAMIDVFDGKLTLRVGDESITLDAMKPVEDVGEHSHSVCMLDAFIGGHRDYDPEVEFGVPAPNLGEISEWALVLEKMFDEPDAYGDKFERKLIGSSFLGAVSDDCSLSEILAQVGKIVCEPPMVGSADEPDDPVEIVEAIPLEVPIPKPLLVLCSEGITTEPVLKPIGLRCGGRIDVIDIVKLERGRNLMRFWRIGKPRGLKAVPVRIKEKPPDMFV</sequence>
<accession>A0ACB9DE78</accession>